<organism evidence="3 4">
    <name type="scientific">Pseudomonas typographi</name>
    <dbReference type="NCBI Taxonomy" id="2715964"/>
    <lineage>
        <taxon>Bacteria</taxon>
        <taxon>Pseudomonadati</taxon>
        <taxon>Pseudomonadota</taxon>
        <taxon>Gammaproteobacteria</taxon>
        <taxon>Pseudomonadales</taxon>
        <taxon>Pseudomonadaceae</taxon>
        <taxon>Pseudomonas</taxon>
    </lineage>
</organism>
<comment type="caution">
    <text evidence="3">The sequence shown here is derived from an EMBL/GenBank/DDBJ whole genome shotgun (WGS) entry which is preliminary data.</text>
</comment>
<reference evidence="3 4" key="1">
    <citation type="journal article" date="2020" name="Insects">
        <title>Bacteria Belonging to Pseudomonas typographi sp. nov. from the Bark Beetle Ips typographus Have Genomic Potential to Aid in the Host Ecology.</title>
        <authorList>
            <person name="Peral-Aranega E."/>
            <person name="Saati-Santamaria Z."/>
            <person name="Kolarik M."/>
            <person name="Rivas R."/>
            <person name="Garcia-Fraile P."/>
        </authorList>
    </citation>
    <scope>NUCLEOTIDE SEQUENCE [LARGE SCALE GENOMIC DNA]</scope>
    <source>
        <strain evidence="3 4">CA3A</strain>
    </source>
</reference>
<evidence type="ECO:0000256" key="1">
    <source>
        <dbReference type="ARBA" id="ARBA00022801"/>
    </source>
</evidence>
<dbReference type="PANTHER" id="PTHR43056:SF10">
    <property type="entry name" value="COCE_NOND FAMILY, PUTATIVE (AFU_ORTHOLOGUE AFUA_7G00600)-RELATED"/>
    <property type="match status" value="1"/>
</dbReference>
<dbReference type="Proteomes" id="UP000805841">
    <property type="component" value="Unassembled WGS sequence"/>
</dbReference>
<protein>
    <submittedName>
        <fullName evidence="3">CocE/NonD family hydrolase</fullName>
    </submittedName>
</protein>
<evidence type="ECO:0000259" key="2">
    <source>
        <dbReference type="SMART" id="SM00939"/>
    </source>
</evidence>
<dbReference type="SUPFAM" id="SSF49785">
    <property type="entry name" value="Galactose-binding domain-like"/>
    <property type="match status" value="1"/>
</dbReference>
<dbReference type="SMART" id="SM00939">
    <property type="entry name" value="PepX_C"/>
    <property type="match status" value="1"/>
</dbReference>
<dbReference type="Gene3D" id="1.10.3020.10">
    <property type="entry name" value="alpha-amino acid ester hydrolase ( Helical cap domain)"/>
    <property type="match status" value="1"/>
</dbReference>
<dbReference type="InterPro" id="IPR005674">
    <property type="entry name" value="CocE/Ser_esterase"/>
</dbReference>
<keyword evidence="4" id="KW-1185">Reference proteome</keyword>
<evidence type="ECO:0000313" key="4">
    <source>
        <dbReference type="Proteomes" id="UP000805841"/>
    </source>
</evidence>
<keyword evidence="1 3" id="KW-0378">Hydrolase</keyword>
<dbReference type="SUPFAM" id="SSF53474">
    <property type="entry name" value="alpha/beta-Hydrolases"/>
    <property type="match status" value="1"/>
</dbReference>
<dbReference type="InterPro" id="IPR008979">
    <property type="entry name" value="Galactose-bd-like_sf"/>
</dbReference>
<dbReference type="InterPro" id="IPR029058">
    <property type="entry name" value="AB_hydrolase_fold"/>
</dbReference>
<dbReference type="PANTHER" id="PTHR43056">
    <property type="entry name" value="PEPTIDASE S9 PROLYL OLIGOPEPTIDASE"/>
    <property type="match status" value="1"/>
</dbReference>
<dbReference type="RefSeq" id="WP_190422280.1">
    <property type="nucleotide sequence ID" value="NZ_JAAOCA010000019.1"/>
</dbReference>
<feature type="domain" description="Xaa-Pro dipeptidyl-peptidase C-terminal" evidence="2">
    <location>
        <begin position="283"/>
        <end position="515"/>
    </location>
</feature>
<evidence type="ECO:0000313" key="3">
    <source>
        <dbReference type="EMBL" id="MBD1600172.1"/>
    </source>
</evidence>
<accession>A0ABR7Z460</accession>
<proteinExistence type="predicted"/>
<dbReference type="InterPro" id="IPR000383">
    <property type="entry name" value="Xaa-Pro-like_dom"/>
</dbReference>
<dbReference type="NCBIfam" id="TIGR00976">
    <property type="entry name" value="CocE_NonD"/>
    <property type="match status" value="1"/>
</dbReference>
<dbReference type="Pfam" id="PF02129">
    <property type="entry name" value="Peptidase_S15"/>
    <property type="match status" value="1"/>
</dbReference>
<dbReference type="Pfam" id="PF08530">
    <property type="entry name" value="PepX_C"/>
    <property type="match status" value="1"/>
</dbReference>
<name>A0ABR7Z460_9PSED</name>
<gene>
    <name evidence="3" type="ORF">HAQ05_15860</name>
</gene>
<dbReference type="EMBL" id="JAAOCA010000019">
    <property type="protein sequence ID" value="MBD1600172.1"/>
    <property type="molecule type" value="Genomic_DNA"/>
</dbReference>
<dbReference type="Gene3D" id="3.40.50.1820">
    <property type="entry name" value="alpha/beta hydrolase"/>
    <property type="match status" value="1"/>
</dbReference>
<dbReference type="GO" id="GO:0016787">
    <property type="term" value="F:hydrolase activity"/>
    <property type="evidence" value="ECO:0007669"/>
    <property type="project" value="UniProtKB-KW"/>
</dbReference>
<sequence length="656" mass="72328">MTLKPEPYQQICITLADGIVLTGRLWLPEGAAPAPLVLEWIPYRQSDNTAVGDSMLHGFFAQQGIAALRVDLRGSGNSQGLLHDEYLKQEQDDACEVIAWAAAQPWCNGKVGMIGISWGGFAALQVAARRPPALKAIVTCCSTDDRYSDDVHFMGGALLTDGLQWGTGLFTQLGRPADPAHVGQAWRELWLQRLRGLEPPLDAWLSHMERDAYWQHGSVCENYADIECAVYAVGGWTDGYSDAILRLMEHLPGPRKALIGPWTHVYPNWGTPGPGIDFLGECVRWWKHWLADEDTGVMAEPMLHLWQGEALRADASLPSIDGHWVTAPHWPPGSAERSLHLGDGRLLALPAGELPPQLIDSPSHCGLDGGEWCPLDGGGGAPEFQADQRGDDGLSLCFDSAPLQAPLTLFGKATLALDLAFDSPSALLVLRLNEVDPGGYSSRVTFAVHRIVRPPNVAAGERFRLKLAIKGVAYRFRPGHRLRLALSTRYWPMVWAEPGQGPVTVWPASSQLALPERPENCLASPTPFAAPRCAAPLEHQVLSPETTHREVRHDVGTGVHELRMANQRQSIELGGLTLTSSGNERYVIGRDAASAQMTAERKQGYRRDGWDIELRTFTRMGWRQGGLWLESRYEARENGVLVFERDWRQVFAPRHG</sequence>
<dbReference type="Gene3D" id="2.60.120.260">
    <property type="entry name" value="Galactose-binding domain-like"/>
    <property type="match status" value="1"/>
</dbReference>
<dbReference type="InterPro" id="IPR050585">
    <property type="entry name" value="Xaa-Pro_dipeptidyl-ppase/CocE"/>
</dbReference>
<dbReference type="InterPro" id="IPR013736">
    <property type="entry name" value="Xaa-Pro_dipept_C"/>
</dbReference>